<name>A0A0E9TFW4_ANGAN</name>
<sequence length="26" mass="3071">MYTSAVFCLLQFCNCNCSFFLFSFSF</sequence>
<reference evidence="1" key="2">
    <citation type="journal article" date="2015" name="Fish Shellfish Immunol.">
        <title>Early steps in the European eel (Anguilla anguilla)-Vibrio vulnificus interaction in the gills: Role of the RtxA13 toxin.</title>
        <authorList>
            <person name="Callol A."/>
            <person name="Pajuelo D."/>
            <person name="Ebbesson L."/>
            <person name="Teles M."/>
            <person name="MacKenzie S."/>
            <person name="Amaro C."/>
        </authorList>
    </citation>
    <scope>NUCLEOTIDE SEQUENCE</scope>
</reference>
<accession>A0A0E9TFW4</accession>
<protein>
    <submittedName>
        <fullName evidence="1">Uncharacterized protein</fullName>
    </submittedName>
</protein>
<dbReference type="AlphaFoldDB" id="A0A0E9TFW4"/>
<evidence type="ECO:0000313" key="1">
    <source>
        <dbReference type="EMBL" id="JAH52332.1"/>
    </source>
</evidence>
<dbReference type="EMBL" id="GBXM01056245">
    <property type="protein sequence ID" value="JAH52332.1"/>
    <property type="molecule type" value="Transcribed_RNA"/>
</dbReference>
<organism evidence="1">
    <name type="scientific">Anguilla anguilla</name>
    <name type="common">European freshwater eel</name>
    <name type="synonym">Muraena anguilla</name>
    <dbReference type="NCBI Taxonomy" id="7936"/>
    <lineage>
        <taxon>Eukaryota</taxon>
        <taxon>Metazoa</taxon>
        <taxon>Chordata</taxon>
        <taxon>Craniata</taxon>
        <taxon>Vertebrata</taxon>
        <taxon>Euteleostomi</taxon>
        <taxon>Actinopterygii</taxon>
        <taxon>Neopterygii</taxon>
        <taxon>Teleostei</taxon>
        <taxon>Anguilliformes</taxon>
        <taxon>Anguillidae</taxon>
        <taxon>Anguilla</taxon>
    </lineage>
</organism>
<proteinExistence type="predicted"/>
<reference evidence="1" key="1">
    <citation type="submission" date="2014-11" db="EMBL/GenBank/DDBJ databases">
        <authorList>
            <person name="Amaro Gonzalez C."/>
        </authorList>
    </citation>
    <scope>NUCLEOTIDE SEQUENCE</scope>
</reference>